<dbReference type="RefSeq" id="WP_146304294.1">
    <property type="nucleotide sequence ID" value="NZ_VOHS01000004.1"/>
</dbReference>
<feature type="signal peptide" evidence="1">
    <location>
        <begin position="1"/>
        <end position="20"/>
    </location>
</feature>
<dbReference type="EMBL" id="VOHS01000004">
    <property type="protein sequence ID" value="TWW01573.1"/>
    <property type="molecule type" value="Genomic_DNA"/>
</dbReference>
<comment type="caution">
    <text evidence="2">The sequence shown here is derived from an EMBL/GenBank/DDBJ whole genome shotgun (WGS) entry which is preliminary data.</text>
</comment>
<organism evidence="2 3">
    <name type="scientific">Chitinophaga pinensis</name>
    <dbReference type="NCBI Taxonomy" id="79329"/>
    <lineage>
        <taxon>Bacteria</taxon>
        <taxon>Pseudomonadati</taxon>
        <taxon>Bacteroidota</taxon>
        <taxon>Chitinophagia</taxon>
        <taxon>Chitinophagales</taxon>
        <taxon>Chitinophagaceae</taxon>
        <taxon>Chitinophaga</taxon>
    </lineage>
</organism>
<dbReference type="AlphaFoldDB" id="A0A5C6LWC5"/>
<evidence type="ECO:0000256" key="1">
    <source>
        <dbReference type="SAM" id="SignalP"/>
    </source>
</evidence>
<evidence type="ECO:0000313" key="3">
    <source>
        <dbReference type="Proteomes" id="UP000318815"/>
    </source>
</evidence>
<dbReference type="Proteomes" id="UP000318815">
    <property type="component" value="Unassembled WGS sequence"/>
</dbReference>
<protein>
    <submittedName>
        <fullName evidence="2">Uncharacterized protein</fullName>
    </submittedName>
</protein>
<dbReference type="OrthoDB" id="640365at2"/>
<keyword evidence="1" id="KW-0732">Signal</keyword>
<gene>
    <name evidence="2" type="ORF">FEF09_06130</name>
</gene>
<sequence>MKICYLICLSLFYTATSICAQSQTGKVAVKDAVWMPKQYLEARKAHPPQDTFWKTVDFTKYLSPVSALRTRTLHQQQEVSVYTYGAENFPIAVKGTNHAGQRKEWLLDKPIFTGGQSAIYDSVHFSLISHHNDPLDLWIGLAYPDGKRDSIQMGPVPKEEKDAPLWMHSNNYLSYYFKGKQFDVYDDKGALLYNDVVTDTNGIINGLPGYKSWNITSSNMFQVTADKQGAASISSFNVSFKGENIALQPQQVEGELNRPLLLKEKHNKN</sequence>
<keyword evidence="3" id="KW-1185">Reference proteome</keyword>
<accession>A0A5C6LWC5</accession>
<feature type="chain" id="PRO_5022810728" evidence="1">
    <location>
        <begin position="21"/>
        <end position="269"/>
    </location>
</feature>
<reference evidence="2 3" key="1">
    <citation type="submission" date="2019-08" db="EMBL/GenBank/DDBJ databases">
        <title>Whole genome sequencing of chitin degrading bacteria Chitinophaga pinensis YS16.</title>
        <authorList>
            <person name="Singh R.P."/>
            <person name="Manchanda G."/>
            <person name="Maurya I.K."/>
            <person name="Joshi N.K."/>
            <person name="Srivastava A.K."/>
        </authorList>
    </citation>
    <scope>NUCLEOTIDE SEQUENCE [LARGE SCALE GENOMIC DNA]</scope>
    <source>
        <strain evidence="2 3">YS-16</strain>
    </source>
</reference>
<name>A0A5C6LWC5_9BACT</name>
<proteinExistence type="predicted"/>
<evidence type="ECO:0000313" key="2">
    <source>
        <dbReference type="EMBL" id="TWW01573.1"/>
    </source>
</evidence>